<dbReference type="InterPro" id="IPR010071">
    <property type="entry name" value="AA_adenyl_dom"/>
</dbReference>
<accession>A0A0F7TMB1</accession>
<evidence type="ECO:0000256" key="1">
    <source>
        <dbReference type="ARBA" id="ARBA00022450"/>
    </source>
</evidence>
<dbReference type="STRING" id="104259.A0A0F7TMB1"/>
<keyword evidence="3" id="KW-0436">Ligase</keyword>
<dbReference type="Gene3D" id="2.30.38.10">
    <property type="entry name" value="Luciferase, Domain 3"/>
    <property type="match status" value="1"/>
</dbReference>
<keyword evidence="7" id="KW-1185">Reference proteome</keyword>
<dbReference type="GO" id="GO:0005737">
    <property type="term" value="C:cytoplasm"/>
    <property type="evidence" value="ECO:0007669"/>
    <property type="project" value="TreeGrafter"/>
</dbReference>
<evidence type="ECO:0000256" key="3">
    <source>
        <dbReference type="ARBA" id="ARBA00022598"/>
    </source>
</evidence>
<dbReference type="EMBL" id="CDHK01000002">
    <property type="protein sequence ID" value="CEJ56540.1"/>
    <property type="molecule type" value="Genomic_DNA"/>
</dbReference>
<dbReference type="FunFam" id="3.40.50.12780:FF:000014">
    <property type="entry name" value="Nonribosomal peptide synthetase 1"/>
    <property type="match status" value="1"/>
</dbReference>
<keyword evidence="4" id="KW-0472">Membrane</keyword>
<dbReference type="SUPFAM" id="SSF48264">
    <property type="entry name" value="Cytochrome P450"/>
    <property type="match status" value="1"/>
</dbReference>
<dbReference type="GO" id="GO:0031177">
    <property type="term" value="F:phosphopantetheine binding"/>
    <property type="evidence" value="ECO:0007669"/>
    <property type="project" value="TreeGrafter"/>
</dbReference>
<dbReference type="PANTHER" id="PTHR45527:SF12">
    <property type="entry name" value="NONRIBOSOMAL PEPTIDE SYNTHETASE IVOA"/>
    <property type="match status" value="1"/>
</dbReference>
<dbReference type="CDD" id="cd05918">
    <property type="entry name" value="A_NRPS_SidN3_like"/>
    <property type="match status" value="1"/>
</dbReference>
<dbReference type="GO" id="GO:0043041">
    <property type="term" value="P:amino acid activation for nonribosomal peptide biosynthetic process"/>
    <property type="evidence" value="ECO:0007669"/>
    <property type="project" value="TreeGrafter"/>
</dbReference>
<keyword evidence="2" id="KW-0597">Phosphoprotein</keyword>
<keyword evidence="4" id="KW-1133">Transmembrane helix</keyword>
<dbReference type="Gene3D" id="3.40.50.980">
    <property type="match status" value="2"/>
</dbReference>
<evidence type="ECO:0000259" key="5">
    <source>
        <dbReference type="Pfam" id="PF00501"/>
    </source>
</evidence>
<feature type="domain" description="AMP-dependent synthetase/ligase" evidence="5">
    <location>
        <begin position="352"/>
        <end position="691"/>
    </location>
</feature>
<dbReference type="GO" id="GO:0005506">
    <property type="term" value="F:iron ion binding"/>
    <property type="evidence" value="ECO:0007669"/>
    <property type="project" value="InterPro"/>
</dbReference>
<dbReference type="GO" id="GO:0016874">
    <property type="term" value="F:ligase activity"/>
    <property type="evidence" value="ECO:0007669"/>
    <property type="project" value="UniProtKB-KW"/>
</dbReference>
<dbReference type="Gene3D" id="3.30.300.30">
    <property type="match status" value="1"/>
</dbReference>
<keyword evidence="4" id="KW-0812">Transmembrane</keyword>
<dbReference type="GO" id="GO:0004497">
    <property type="term" value="F:monooxygenase activity"/>
    <property type="evidence" value="ECO:0007669"/>
    <property type="project" value="InterPro"/>
</dbReference>
<dbReference type="InterPro" id="IPR000873">
    <property type="entry name" value="AMP-dep_synth/lig_dom"/>
</dbReference>
<dbReference type="InterPro" id="IPR045851">
    <property type="entry name" value="AMP-bd_C_sf"/>
</dbReference>
<dbReference type="NCBIfam" id="TIGR01733">
    <property type="entry name" value="AA-adenyl-dom"/>
    <property type="match status" value="1"/>
</dbReference>
<dbReference type="GO" id="GO:0043386">
    <property type="term" value="P:mycotoxin biosynthetic process"/>
    <property type="evidence" value="ECO:0007669"/>
    <property type="project" value="UniProtKB-ARBA"/>
</dbReference>
<reference evidence="7" key="1">
    <citation type="journal article" date="2015" name="Genome Announc.">
        <title>Draft genome sequence of the fungus Penicillium brasilianum MG11.</title>
        <authorList>
            <person name="Horn F."/>
            <person name="Linde J."/>
            <person name="Mattern D.J."/>
            <person name="Walther G."/>
            <person name="Guthke R."/>
            <person name="Brakhage A.A."/>
            <person name="Valiante V."/>
        </authorList>
    </citation>
    <scope>NUCLEOTIDE SEQUENCE [LARGE SCALE GENOMIC DNA]</scope>
    <source>
        <strain evidence="7">MG11</strain>
    </source>
</reference>
<evidence type="ECO:0000256" key="4">
    <source>
        <dbReference type="SAM" id="Phobius"/>
    </source>
</evidence>
<feature type="transmembrane region" description="Helical" evidence="4">
    <location>
        <begin position="23"/>
        <end position="45"/>
    </location>
</feature>
<evidence type="ECO:0000313" key="6">
    <source>
        <dbReference type="EMBL" id="CEJ56540.1"/>
    </source>
</evidence>
<dbReference type="GO" id="GO:0016705">
    <property type="term" value="F:oxidoreductase activity, acting on paired donors, with incorporation or reduction of molecular oxygen"/>
    <property type="evidence" value="ECO:0007669"/>
    <property type="project" value="InterPro"/>
</dbReference>
<dbReference type="PANTHER" id="PTHR45527">
    <property type="entry name" value="NONRIBOSOMAL PEPTIDE SYNTHETASE"/>
    <property type="match status" value="1"/>
</dbReference>
<name>A0A0F7TMB1_PENBI</name>
<proteinExistence type="predicted"/>
<dbReference type="InterPro" id="IPR036396">
    <property type="entry name" value="Cyt_P450_sf"/>
</dbReference>
<protein>
    <submittedName>
        <fullName evidence="6">Putative CND5p</fullName>
    </submittedName>
</protein>
<dbReference type="AlphaFoldDB" id="A0A0F7TMB1"/>
<keyword evidence="1" id="KW-0596">Phosphopantetheine</keyword>
<sequence>MSNFTFDAMPIWLPSPGGQRSVLIKYFFTLLGLAFVYLAALRIIFHPLRKIPGPKLAALTGWYEFYFDVVDNGTLVKHLPRIHQKYQSPVIRISPYHVHVNDPEFYHVVYRAGTDYLKAPYFYKGLGNPESLISILDPAKHRIFRNTIAPLFSPASIDSFAPRIHQLIQKTAGKIAEELETRQPISIQHLFRCFGVDMVYVTLFGRPDEFVENYKQPHGLIQSMDQFTDRMWLIKHFPFLNKFTQRLPSRFQLPGYASFLKQCEAWVEETRARRVKGQMTTAEGITTVFDAMLQPNEDKHYDSRTSTELIDEAALLIIAGSDTSAYTLTCATYYLLSTPVALDALREELDAKRCQRQPDAPAICAWDGNLSYQQLNAFSESFAAHLLDLGTASTSFIPLYLEKSKWTAVAMLATLKVGAAFVLLDPSHPPHRLRQICLDIRATTVLGSTRDKNIAELLGVANFIALDDDKILKQGSGLQLPRLQRSPSNPAYAVFTSGSTGRPKGVVMEHAAFTTSAQEFIQRTGLGVGSRVFQFASYAFDVSIADHLATLIAGGCVCIPSEQDRVNRLPETIQNFHVNWVDLTPSVARLLSPKQVPELRTLVLAGEPMSKQDILTWAPHVDLINHYGPAECAIGTSLSSPIEPDAEAGNIGYSMSCLSWVVDPEDHNSLLPFGEIGELVVEGHIVARGYLHDQANSDSPFISVPSWLESLRPDSSPTAPLYKTGDLVRYMSDGSMQYVGRKDNLVKIRGQRVQPEEIELYIQKCSVSPIEVAVEVVHLPGGDSALVAFVAQNVSEMQTRLLSPTGDFATWALDLQRRLPEFLPAYMIPSFALPVSRLPLTSGGKVNR</sequence>
<dbReference type="SUPFAM" id="SSF56801">
    <property type="entry name" value="Acetyl-CoA synthetase-like"/>
    <property type="match status" value="1"/>
</dbReference>
<gene>
    <name evidence="6" type="ORF">PMG11_02743</name>
</gene>
<dbReference type="Pfam" id="PF00501">
    <property type="entry name" value="AMP-binding"/>
    <property type="match status" value="1"/>
</dbReference>
<organism evidence="6 7">
    <name type="scientific">Penicillium brasilianum</name>
    <dbReference type="NCBI Taxonomy" id="104259"/>
    <lineage>
        <taxon>Eukaryota</taxon>
        <taxon>Fungi</taxon>
        <taxon>Dikarya</taxon>
        <taxon>Ascomycota</taxon>
        <taxon>Pezizomycotina</taxon>
        <taxon>Eurotiomycetes</taxon>
        <taxon>Eurotiomycetidae</taxon>
        <taxon>Eurotiales</taxon>
        <taxon>Aspergillaceae</taxon>
        <taxon>Penicillium</taxon>
    </lineage>
</organism>
<dbReference type="Proteomes" id="UP000042958">
    <property type="component" value="Unassembled WGS sequence"/>
</dbReference>
<evidence type="ECO:0000313" key="7">
    <source>
        <dbReference type="Proteomes" id="UP000042958"/>
    </source>
</evidence>
<dbReference type="Gene3D" id="1.10.630.10">
    <property type="entry name" value="Cytochrome P450"/>
    <property type="match status" value="1"/>
</dbReference>
<dbReference type="OrthoDB" id="416786at2759"/>
<dbReference type="GO" id="GO:0020037">
    <property type="term" value="F:heme binding"/>
    <property type="evidence" value="ECO:0007669"/>
    <property type="project" value="InterPro"/>
</dbReference>
<evidence type="ECO:0000256" key="2">
    <source>
        <dbReference type="ARBA" id="ARBA00022553"/>
    </source>
</evidence>